<dbReference type="Pfam" id="PF01019">
    <property type="entry name" value="G_glu_transpept"/>
    <property type="match status" value="1"/>
</dbReference>
<feature type="binding site" evidence="2">
    <location>
        <begin position="428"/>
        <end position="430"/>
    </location>
    <ligand>
        <name>L-glutamate</name>
        <dbReference type="ChEBI" id="CHEBI:29985"/>
    </ligand>
</feature>
<dbReference type="InterPro" id="IPR043137">
    <property type="entry name" value="GGT_ssub_C"/>
</dbReference>
<reference evidence="6" key="1">
    <citation type="journal article" date="2013" name="PLoS Genet.">
        <title>The genome of Spraguea lophii and the basis of host-microsporidian interactions.</title>
        <authorList>
            <person name="Campbell S.E."/>
            <person name="Williams T.A."/>
            <person name="Yousuf A."/>
            <person name="Soanes D.M."/>
            <person name="Paszkiewicz K.H."/>
            <person name="Williams B.A.P."/>
        </authorList>
    </citation>
    <scope>NUCLEOTIDE SEQUENCE [LARGE SCALE GENOMIC DNA]</scope>
    <source>
        <strain evidence="6">42_110</strain>
    </source>
</reference>
<dbReference type="NCBIfam" id="TIGR00066">
    <property type="entry name" value="g_glut_trans"/>
    <property type="match status" value="1"/>
</dbReference>
<keyword evidence="3" id="KW-0808">Transferase</keyword>
<protein>
    <recommendedName>
        <fullName evidence="3">Glutathione hydrolase</fullName>
        <ecNumber evidence="3">2.3.2.2</ecNumber>
        <ecNumber evidence="3">3.4.19.13</ecNumber>
    </recommendedName>
    <alternativeName>
        <fullName evidence="3">Gamma-glutamyltransferase</fullName>
    </alternativeName>
    <alternativeName>
        <fullName evidence="3">Gamma-glutamyltranspeptidase</fullName>
    </alternativeName>
</protein>
<feature type="active site" description="Nucleophile" evidence="1">
    <location>
        <position position="410"/>
    </location>
</feature>
<organism evidence="5 6">
    <name type="scientific">Spraguea lophii (strain 42_110)</name>
    <name type="common">Microsporidian parasite</name>
    <dbReference type="NCBI Taxonomy" id="1358809"/>
    <lineage>
        <taxon>Eukaryota</taxon>
        <taxon>Fungi</taxon>
        <taxon>Fungi incertae sedis</taxon>
        <taxon>Microsporidia</taxon>
        <taxon>Spragueidae</taxon>
        <taxon>Spraguea</taxon>
    </lineage>
</organism>
<dbReference type="EC" id="3.4.19.13" evidence="3"/>
<dbReference type="Proteomes" id="UP000014978">
    <property type="component" value="Unassembled WGS sequence"/>
</dbReference>
<feature type="binding site" evidence="2">
    <location>
        <begin position="480"/>
        <end position="481"/>
    </location>
    <ligand>
        <name>L-glutamate</name>
        <dbReference type="ChEBI" id="CHEBI:29985"/>
    </ligand>
</feature>
<dbReference type="PANTHER" id="PTHR11686">
    <property type="entry name" value="GAMMA GLUTAMYL TRANSPEPTIDASE"/>
    <property type="match status" value="1"/>
</dbReference>
<evidence type="ECO:0000256" key="3">
    <source>
        <dbReference type="RuleBase" id="RU368068"/>
    </source>
</evidence>
<keyword evidence="3" id="KW-0378">Hydrolase</keyword>
<dbReference type="VEuPathDB" id="MicrosporidiaDB:SLOPH_381"/>
<feature type="binding site" evidence="2">
    <location>
        <position position="501"/>
    </location>
    <ligand>
        <name>L-glutamate</name>
        <dbReference type="ChEBI" id="CHEBI:29985"/>
    </ligand>
</feature>
<dbReference type="EC" id="2.3.2.2" evidence="3"/>
<dbReference type="InParanoid" id="S7XL36"/>
<dbReference type="Gene3D" id="1.10.246.130">
    <property type="match status" value="1"/>
</dbReference>
<feature type="binding site" evidence="2">
    <location>
        <position position="137"/>
    </location>
    <ligand>
        <name>L-glutamate</name>
        <dbReference type="ChEBI" id="CHEBI:29985"/>
    </ligand>
</feature>
<gene>
    <name evidence="5" type="ORF">SLOPH_381</name>
</gene>
<dbReference type="GO" id="GO:0036374">
    <property type="term" value="F:glutathione hydrolase activity"/>
    <property type="evidence" value="ECO:0007669"/>
    <property type="project" value="UniProtKB-UniRule"/>
</dbReference>
<dbReference type="HOGENOM" id="CLU_014813_4_0_1"/>
<dbReference type="InterPro" id="IPR029055">
    <property type="entry name" value="Ntn_hydrolases_N"/>
</dbReference>
<keyword evidence="4" id="KW-0732">Signal</keyword>
<comment type="catalytic activity">
    <reaction evidence="3">
        <text>glutathione + H2O = L-cysteinylglycine + L-glutamate</text>
        <dbReference type="Rhea" id="RHEA:28807"/>
        <dbReference type="ChEBI" id="CHEBI:15377"/>
        <dbReference type="ChEBI" id="CHEBI:29985"/>
        <dbReference type="ChEBI" id="CHEBI:57925"/>
        <dbReference type="ChEBI" id="CHEBI:61694"/>
        <dbReference type="EC" id="3.4.19.13"/>
    </reaction>
</comment>
<accession>S7XL36</accession>
<evidence type="ECO:0000313" key="6">
    <source>
        <dbReference type="Proteomes" id="UP000014978"/>
    </source>
</evidence>
<dbReference type="Gene3D" id="3.60.20.40">
    <property type="match status" value="1"/>
</dbReference>
<dbReference type="GO" id="GO:0103068">
    <property type="term" value="F:leukotriene C4 gamma-glutamyl transferase activity"/>
    <property type="evidence" value="ECO:0007669"/>
    <property type="project" value="UniProtKB-EC"/>
</dbReference>
<dbReference type="SUPFAM" id="SSF56235">
    <property type="entry name" value="N-terminal nucleophile aminohydrolases (Ntn hydrolases)"/>
    <property type="match status" value="1"/>
</dbReference>
<dbReference type="InterPro" id="IPR000101">
    <property type="entry name" value="GGT_peptidase"/>
</dbReference>
<comment type="function">
    <text evidence="3">Cleaves the gamma-glutamyl peptide bond of glutathione and glutathione conjugates.</text>
</comment>
<dbReference type="InterPro" id="IPR043138">
    <property type="entry name" value="GGT_lsub"/>
</dbReference>
<dbReference type="AlphaFoldDB" id="S7XL36"/>
<keyword evidence="3" id="KW-0012">Acyltransferase</keyword>
<name>S7XL36_SPRLO</name>
<evidence type="ECO:0000313" key="5">
    <source>
        <dbReference type="EMBL" id="EPR79754.1"/>
    </source>
</evidence>
<comment type="catalytic activity">
    <reaction evidence="3">
        <text>an N-terminal (5-L-glutamyl)-[peptide] + an alpha-amino acid = 5-L-glutamyl amino acid + an N-terminal L-alpha-aminoacyl-[peptide]</text>
        <dbReference type="Rhea" id="RHEA:23904"/>
        <dbReference type="Rhea" id="RHEA-COMP:9780"/>
        <dbReference type="Rhea" id="RHEA-COMP:9795"/>
        <dbReference type="ChEBI" id="CHEBI:77644"/>
        <dbReference type="ChEBI" id="CHEBI:78597"/>
        <dbReference type="ChEBI" id="CHEBI:78599"/>
        <dbReference type="ChEBI" id="CHEBI:78608"/>
        <dbReference type="EC" id="2.3.2.2"/>
    </reaction>
</comment>
<dbReference type="GO" id="GO:0005886">
    <property type="term" value="C:plasma membrane"/>
    <property type="evidence" value="ECO:0007669"/>
    <property type="project" value="TreeGrafter"/>
</dbReference>
<dbReference type="PANTHER" id="PTHR11686:SF9">
    <property type="entry name" value="RE13973P"/>
    <property type="match status" value="1"/>
</dbReference>
<evidence type="ECO:0000256" key="4">
    <source>
        <dbReference type="SAM" id="SignalP"/>
    </source>
</evidence>
<dbReference type="OrthoDB" id="1081007at2759"/>
<keyword evidence="6" id="KW-1185">Reference proteome</keyword>
<feature type="binding site" evidence="2">
    <location>
        <position position="452"/>
    </location>
    <ligand>
        <name>L-glutamate</name>
        <dbReference type="ChEBI" id="CHEBI:29985"/>
    </ligand>
</feature>
<evidence type="ECO:0000256" key="1">
    <source>
        <dbReference type="PIRSR" id="PIRSR600101-1"/>
    </source>
</evidence>
<dbReference type="FunCoup" id="S7XL36">
    <property type="interactions" value="36"/>
</dbReference>
<comment type="caution">
    <text evidence="5">The sequence shown here is derived from an EMBL/GenBank/DDBJ whole genome shotgun (WGS) entry which is preliminary data.</text>
</comment>
<dbReference type="GO" id="GO:0006751">
    <property type="term" value="P:glutathione catabolic process"/>
    <property type="evidence" value="ECO:0007669"/>
    <property type="project" value="UniProtKB-UniRule"/>
</dbReference>
<dbReference type="STRING" id="1358809.S7XL36"/>
<dbReference type="UniPathway" id="UPA00204"/>
<feature type="chain" id="PRO_5004546858" description="Glutathione hydrolase" evidence="4">
    <location>
        <begin position="18"/>
        <end position="602"/>
    </location>
</feature>
<sequence length="602" mass="68285">MLFLFLKIILSVSEIGSKDTYVITVEKVSDGKIKEEFKKIEENQKEKRLNDTYTYPHILQKENIEYTNGAVSTEVPYCSKLGVEILESGGNAVDSAICSMVCIGIINSFSSGIGGGGFILIMKKQGEKHILDSVDFREVAPEKVDVKIFQKDSLLATEGGKAITVPGEIRGMYEAHKKYGKLEWKKLFEKNIELAKSFRVTPQLERRLKKFKKQIFNDRGLRETYVRDNKLLKTGDSVNRTNYAKTLEIISNDPESFYTGTIAESLVYTIKEAGGYLTKEDLENYKPVFRKVLHGKFKGYDVFTTDLPSAGVFILEALNILECFDLNKLKEEEKDGKYPHYHILVEIFKFIYAHRGELADPKFIKNKKKLVEKIISKKNAQLKAMKIKPDRVLDKKEYEFIHGSKDDHGTSHLNVIDKDEMTVSVTTTVNLEFGARLMDPNTGIIFNNQIDDFYIPTVQNSYDLNEMPVNILVGNKRPFSSASPVILTKNNEILTLGAAGGTRIPTSIISVIFHLILGKTLENSIMAPRIHHQFIPEYTYIEHTLKHEIIDYLTSVGHKIRISPLNSIFTSVQGIHMVKNKNGIKIHKPFSDTRKGGKSYGY</sequence>
<dbReference type="PRINTS" id="PR01210">
    <property type="entry name" value="GGTRANSPTASE"/>
</dbReference>
<comment type="pathway">
    <text evidence="3">Sulfur metabolism; glutathione metabolism.</text>
</comment>
<proteinExistence type="predicted"/>
<comment type="catalytic activity">
    <reaction evidence="3">
        <text>an S-substituted glutathione + H2O = an S-substituted L-cysteinylglycine + L-glutamate</text>
        <dbReference type="Rhea" id="RHEA:59468"/>
        <dbReference type="ChEBI" id="CHEBI:15377"/>
        <dbReference type="ChEBI" id="CHEBI:29985"/>
        <dbReference type="ChEBI" id="CHEBI:90779"/>
        <dbReference type="ChEBI" id="CHEBI:143103"/>
        <dbReference type="EC" id="3.4.19.13"/>
    </reaction>
</comment>
<dbReference type="EMBL" id="ATCN01000127">
    <property type="protein sequence ID" value="EPR79754.1"/>
    <property type="molecule type" value="Genomic_DNA"/>
</dbReference>
<feature type="signal peptide" evidence="4">
    <location>
        <begin position="1"/>
        <end position="17"/>
    </location>
</feature>
<dbReference type="OMA" id="SFWPRTW"/>
<evidence type="ECO:0000256" key="2">
    <source>
        <dbReference type="PIRSR" id="PIRSR600101-2"/>
    </source>
</evidence>